<keyword evidence="2" id="KW-0732">Signal</keyword>
<sequence length="449" mass="48744">MSSCFYERTANGALSETFVSVAKNIKPSVVNIRSTKVSKRDKLNKGRRNPFNDLFPRNLPREQPGKGSEIDYQGSGVIIDKKGYIVTNDHVVKGADEMIVKLYDDREFKAELVGADPKTDIAVLKIDAEDLKPAEFGNSDSLEVGEIVLAIGSPFGFEQVVTSGVISAKGRPNMRIAGYESLLLTDAAINSNNTGGPLVNLQGKVVGINTTIIPQTGDYLGISFAIPINIVRKVAEDLIAYGRVTRSWLGVTAQPITPQLQEILGLKSTIGALVSSIEPNSPAANAGLKSGDVVVEYDGKKIKDLFQLRNLVTKTEIDKEVEIVVIRDGKELKLKATIVELSTGHTIDKKDLLRNLGLVVQTLTPELAINSGYEGEKGVIITNIHKGSPAHKAGLNKGDLIVEVQHKSVTGIDDFQQAILNIPRGEDILMFIKHQNGTSRFVVLEKQDK</sequence>
<evidence type="ECO:0000259" key="6">
    <source>
        <dbReference type="PROSITE" id="PS50106"/>
    </source>
</evidence>
<keyword evidence="1" id="KW-0645">Protease</keyword>
<dbReference type="SUPFAM" id="SSF50494">
    <property type="entry name" value="Trypsin-like serine proteases"/>
    <property type="match status" value="1"/>
</dbReference>
<keyword evidence="5" id="KW-0720">Serine protease</keyword>
<dbReference type="Gene3D" id="2.40.10.120">
    <property type="match status" value="1"/>
</dbReference>
<dbReference type="PANTHER" id="PTHR43343">
    <property type="entry name" value="PEPTIDASE S12"/>
    <property type="match status" value="1"/>
</dbReference>
<protein>
    <recommendedName>
        <fullName evidence="6">PDZ domain-containing protein</fullName>
    </recommendedName>
</protein>
<dbReference type="GO" id="GO:0006508">
    <property type="term" value="P:proteolysis"/>
    <property type="evidence" value="ECO:0007669"/>
    <property type="project" value="UniProtKB-KW"/>
</dbReference>
<keyword evidence="4" id="KW-0378">Hydrolase</keyword>
<feature type="domain" description="PDZ" evidence="6">
    <location>
        <begin position="238"/>
        <end position="329"/>
    </location>
</feature>
<dbReference type="Pfam" id="PF13180">
    <property type="entry name" value="PDZ_2"/>
    <property type="match status" value="2"/>
</dbReference>
<dbReference type="PRINTS" id="PR00834">
    <property type="entry name" value="PROTEASES2C"/>
</dbReference>
<dbReference type="InterPro" id="IPR051201">
    <property type="entry name" value="Chloro_Bact_Ser_Proteases"/>
</dbReference>
<accession>A0A0F9LRF5</accession>
<name>A0A0F9LRF5_9ZZZZ</name>
<dbReference type="CDD" id="cd10839">
    <property type="entry name" value="cpPDZ1_DegP-like"/>
    <property type="match status" value="1"/>
</dbReference>
<dbReference type="PROSITE" id="PS50106">
    <property type="entry name" value="PDZ"/>
    <property type="match status" value="2"/>
</dbReference>
<reference evidence="7" key="1">
    <citation type="journal article" date="2015" name="Nature">
        <title>Complex archaea that bridge the gap between prokaryotes and eukaryotes.</title>
        <authorList>
            <person name="Spang A."/>
            <person name="Saw J.H."/>
            <person name="Jorgensen S.L."/>
            <person name="Zaremba-Niedzwiedzka K."/>
            <person name="Martijn J."/>
            <person name="Lind A.E."/>
            <person name="van Eijk R."/>
            <person name="Schleper C."/>
            <person name="Guy L."/>
            <person name="Ettema T.J."/>
        </authorList>
    </citation>
    <scope>NUCLEOTIDE SEQUENCE</scope>
</reference>
<proteinExistence type="predicted"/>
<dbReference type="Pfam" id="PF13365">
    <property type="entry name" value="Trypsin_2"/>
    <property type="match status" value="1"/>
</dbReference>
<dbReference type="AlphaFoldDB" id="A0A0F9LRF5"/>
<dbReference type="Gene3D" id="2.30.42.10">
    <property type="match status" value="2"/>
</dbReference>
<organism evidence="7">
    <name type="scientific">marine sediment metagenome</name>
    <dbReference type="NCBI Taxonomy" id="412755"/>
    <lineage>
        <taxon>unclassified sequences</taxon>
        <taxon>metagenomes</taxon>
        <taxon>ecological metagenomes</taxon>
    </lineage>
</organism>
<evidence type="ECO:0000256" key="4">
    <source>
        <dbReference type="ARBA" id="ARBA00022801"/>
    </source>
</evidence>
<dbReference type="InterPro" id="IPR011782">
    <property type="entry name" value="Pept_S1C_Do"/>
</dbReference>
<dbReference type="InterPro" id="IPR036034">
    <property type="entry name" value="PDZ_sf"/>
</dbReference>
<dbReference type="EMBL" id="LAZR01006776">
    <property type="protein sequence ID" value="KKM89716.1"/>
    <property type="molecule type" value="Genomic_DNA"/>
</dbReference>
<dbReference type="SUPFAM" id="SSF50156">
    <property type="entry name" value="PDZ domain-like"/>
    <property type="match status" value="2"/>
</dbReference>
<evidence type="ECO:0000256" key="1">
    <source>
        <dbReference type="ARBA" id="ARBA00022670"/>
    </source>
</evidence>
<evidence type="ECO:0000256" key="3">
    <source>
        <dbReference type="ARBA" id="ARBA00022737"/>
    </source>
</evidence>
<evidence type="ECO:0000313" key="7">
    <source>
        <dbReference type="EMBL" id="KKM89716.1"/>
    </source>
</evidence>
<feature type="domain" description="PDZ" evidence="6">
    <location>
        <begin position="338"/>
        <end position="412"/>
    </location>
</feature>
<gene>
    <name evidence="7" type="ORF">LCGC14_1245880</name>
</gene>
<dbReference type="PANTHER" id="PTHR43343:SF3">
    <property type="entry name" value="PROTEASE DO-LIKE 8, CHLOROPLASTIC"/>
    <property type="match status" value="1"/>
</dbReference>
<comment type="caution">
    <text evidence="7">The sequence shown here is derived from an EMBL/GenBank/DDBJ whole genome shotgun (WGS) entry which is preliminary data.</text>
</comment>
<evidence type="ECO:0000256" key="2">
    <source>
        <dbReference type="ARBA" id="ARBA00022729"/>
    </source>
</evidence>
<dbReference type="InterPro" id="IPR009003">
    <property type="entry name" value="Peptidase_S1_PA"/>
</dbReference>
<keyword evidence="3" id="KW-0677">Repeat</keyword>
<dbReference type="GO" id="GO:0004252">
    <property type="term" value="F:serine-type endopeptidase activity"/>
    <property type="evidence" value="ECO:0007669"/>
    <property type="project" value="InterPro"/>
</dbReference>
<evidence type="ECO:0000256" key="5">
    <source>
        <dbReference type="ARBA" id="ARBA00022825"/>
    </source>
</evidence>
<dbReference type="NCBIfam" id="TIGR02037">
    <property type="entry name" value="degP_htrA_DO"/>
    <property type="match status" value="1"/>
</dbReference>
<dbReference type="InterPro" id="IPR001478">
    <property type="entry name" value="PDZ"/>
</dbReference>
<dbReference type="SMART" id="SM00228">
    <property type="entry name" value="PDZ"/>
    <property type="match status" value="2"/>
</dbReference>
<dbReference type="InterPro" id="IPR001940">
    <property type="entry name" value="Peptidase_S1C"/>
</dbReference>